<keyword evidence="1" id="KW-1185">Reference proteome</keyword>
<evidence type="ECO:0000313" key="1">
    <source>
        <dbReference type="Proteomes" id="UP000887581"/>
    </source>
</evidence>
<sequence length="74" mass="8511">MPLSDQRWPIDSVLSLLHTDKRFGKEKKNMEEKCGEGMELEKNISKRQRCVLCSTVNVTCSAVRQRDTRIGQSN</sequence>
<protein>
    <submittedName>
        <fullName evidence="2">Uncharacterized protein</fullName>
    </submittedName>
</protein>
<name>A0A915PIV0_9BILA</name>
<accession>A0A915PIV0</accession>
<dbReference type="Proteomes" id="UP000887581">
    <property type="component" value="Unplaced"/>
</dbReference>
<organism evidence="1 2">
    <name type="scientific">Setaria digitata</name>
    <dbReference type="NCBI Taxonomy" id="48799"/>
    <lineage>
        <taxon>Eukaryota</taxon>
        <taxon>Metazoa</taxon>
        <taxon>Ecdysozoa</taxon>
        <taxon>Nematoda</taxon>
        <taxon>Chromadorea</taxon>
        <taxon>Rhabditida</taxon>
        <taxon>Spirurina</taxon>
        <taxon>Spiruromorpha</taxon>
        <taxon>Filarioidea</taxon>
        <taxon>Setariidae</taxon>
        <taxon>Setaria</taxon>
    </lineage>
</organism>
<dbReference type="AlphaFoldDB" id="A0A915PIV0"/>
<dbReference type="WBParaSite" id="sdigi.contig100.g4321.t1">
    <property type="protein sequence ID" value="sdigi.contig100.g4321.t1"/>
    <property type="gene ID" value="sdigi.contig100.g4321"/>
</dbReference>
<reference evidence="2" key="1">
    <citation type="submission" date="2022-11" db="UniProtKB">
        <authorList>
            <consortium name="WormBaseParasite"/>
        </authorList>
    </citation>
    <scope>IDENTIFICATION</scope>
</reference>
<evidence type="ECO:0000313" key="2">
    <source>
        <dbReference type="WBParaSite" id="sdigi.contig100.g4321.t1"/>
    </source>
</evidence>
<proteinExistence type="predicted"/>